<evidence type="ECO:0000313" key="2">
    <source>
        <dbReference type="EMBL" id="PJZ61556.1"/>
    </source>
</evidence>
<keyword evidence="3" id="KW-1185">Reference proteome</keyword>
<accession>A0A2M9YT08</accession>
<gene>
    <name evidence="2" type="ORF">CH376_12810</name>
    <name evidence="1" type="ORF">CH380_02780</name>
</gene>
<evidence type="ECO:0000313" key="3">
    <source>
        <dbReference type="Proteomes" id="UP000232149"/>
    </source>
</evidence>
<organism evidence="1 4">
    <name type="scientific">Leptospira adleri</name>
    <dbReference type="NCBI Taxonomy" id="2023186"/>
    <lineage>
        <taxon>Bacteria</taxon>
        <taxon>Pseudomonadati</taxon>
        <taxon>Spirochaetota</taxon>
        <taxon>Spirochaetia</taxon>
        <taxon>Leptospirales</taxon>
        <taxon>Leptospiraceae</taxon>
        <taxon>Leptospira</taxon>
    </lineage>
</organism>
<name>A0A2M9YT08_9LEPT</name>
<dbReference type="EMBL" id="NPDU01000030">
    <property type="protein sequence ID" value="PJZ61556.1"/>
    <property type="molecule type" value="Genomic_DNA"/>
</dbReference>
<sequence length="139" mass="15939">MFKNSFLICIFLSSSLFSNEFRTGVHLINRDRVSHEIVYIESMVPSSKICFVKKSTKAMKNGIVPIPLRENVKSFRILSRENDPQKFQTVTKAVIDAETVVSCLSMELDSISFEKKTWNQSVKDRTLIIENGELIFSKN</sequence>
<evidence type="ECO:0000313" key="1">
    <source>
        <dbReference type="EMBL" id="PJZ54661.1"/>
    </source>
</evidence>
<evidence type="ECO:0000313" key="4">
    <source>
        <dbReference type="Proteomes" id="UP000232188"/>
    </source>
</evidence>
<comment type="caution">
    <text evidence="1">The sequence shown here is derived from an EMBL/GenBank/DDBJ whole genome shotgun (WGS) entry which is preliminary data.</text>
</comment>
<dbReference type="Proteomes" id="UP000232149">
    <property type="component" value="Unassembled WGS sequence"/>
</dbReference>
<dbReference type="EMBL" id="NPDV01000002">
    <property type="protein sequence ID" value="PJZ54661.1"/>
    <property type="molecule type" value="Genomic_DNA"/>
</dbReference>
<dbReference type="Proteomes" id="UP000232188">
    <property type="component" value="Unassembled WGS sequence"/>
</dbReference>
<dbReference type="AlphaFoldDB" id="A0A2M9YT08"/>
<dbReference type="RefSeq" id="WP_100784196.1">
    <property type="nucleotide sequence ID" value="NZ_NPDU01000030.1"/>
</dbReference>
<reference evidence="3 4" key="1">
    <citation type="submission" date="2017-07" db="EMBL/GenBank/DDBJ databases">
        <title>Leptospira spp. isolated from tropical soils.</title>
        <authorList>
            <person name="Thibeaux R."/>
            <person name="Iraola G."/>
            <person name="Ferres I."/>
            <person name="Bierque E."/>
            <person name="Girault D."/>
            <person name="Soupe-Gilbert M.-E."/>
            <person name="Picardeau M."/>
            <person name="Goarant C."/>
        </authorList>
    </citation>
    <scope>NUCLEOTIDE SEQUENCE [LARGE SCALE GENOMIC DNA]</scope>
    <source>
        <strain evidence="1 4">FH2-B-C1</strain>
        <strain evidence="2 3">FH2-B-D1</strain>
    </source>
</reference>
<proteinExistence type="predicted"/>
<protein>
    <submittedName>
        <fullName evidence="1">Uncharacterized protein</fullName>
    </submittedName>
</protein>